<sequence length="585" mass="62382">MAAAVLPALAQAQTAPVPTTREEIRRGELEDRLRTQGQAVTVDDGTIERAPCPLADAQFADLRFTFTGAQFTGLEAIGSDIVHPAYADLVGQELPVSAICDIRDRAATILRQRGYLAAVQVPVQSVDTGVVRFDAVLARMTAVQIRGEAGKSSKALQRTIDRLAGQAVFNIDEAERYLLLARDIPGLDVRLVLQPAPRESGAQPGEVVGIFNVVRTPFYSDANIQNFGSRAVGRFGGLLRMRFNGITGLGDETILSAYSTADTSEQTVLQATHEFRVGGEGLKLGANFTAAWSTPDIPGPDPFESDTIIASAYATYPFKRSQAANLYGTVGFDLIDQNTDFTGVPLSEDNLRVAYARLDFNRIDEPSLRGVGGYSGLEPRFGLAGTLEVRQGLDVLGASEDCGPAAGNFAACAVPGLVPISRLDADPTALVVRGQAQIDFRPTPLWKLSLAPRFQYSPDALLGFEQLSGGNYTVGRGFDPGSVIGDSGYGGNVEIAYGSLLPEVAGGRAVQGYAFFDLMAVSNKNVPGDPQTISSVGGGVRASLADRIYLDVFGAVPLERAPFQAQRGDVRLLVNLTIQLAPWRR</sequence>
<proteinExistence type="predicted"/>
<evidence type="ECO:0000313" key="2">
    <source>
        <dbReference type="EMBL" id="MCR2833313.1"/>
    </source>
</evidence>
<reference evidence="2 3" key="1">
    <citation type="submission" date="2022-08" db="EMBL/GenBank/DDBJ databases">
        <title>Polyphasic taxonomy analysis of Qipengyuania sp.RS5-5.</title>
        <authorList>
            <person name="Xamxidin M."/>
            <person name="Wu M."/>
        </authorList>
    </citation>
    <scope>NUCLEOTIDE SEQUENCE [LARGE SCALE GENOMIC DNA]</scope>
    <source>
        <strain evidence="2 3">RS5-5</strain>
    </source>
</reference>
<comment type="caution">
    <text evidence="2">The sequence shown here is derived from an EMBL/GenBank/DDBJ whole genome shotgun (WGS) entry which is preliminary data.</text>
</comment>
<dbReference type="PANTHER" id="PTHR34597">
    <property type="entry name" value="SLR1661 PROTEIN"/>
    <property type="match status" value="1"/>
</dbReference>
<evidence type="ECO:0000313" key="3">
    <source>
        <dbReference type="Proteomes" id="UP001206067"/>
    </source>
</evidence>
<dbReference type="Pfam" id="PF03865">
    <property type="entry name" value="ShlB"/>
    <property type="match status" value="1"/>
</dbReference>
<accession>A0ABT1XNS6</accession>
<evidence type="ECO:0000259" key="1">
    <source>
        <dbReference type="Pfam" id="PF03865"/>
    </source>
</evidence>
<dbReference type="InterPro" id="IPR051544">
    <property type="entry name" value="TPS_OM_transporter"/>
</dbReference>
<dbReference type="EMBL" id="JANKHH010000003">
    <property type="protein sequence ID" value="MCR2833313.1"/>
    <property type="molecule type" value="Genomic_DNA"/>
</dbReference>
<name>A0ABT1XNS6_9SPHN</name>
<dbReference type="PANTHER" id="PTHR34597:SF6">
    <property type="entry name" value="BLR6126 PROTEIN"/>
    <property type="match status" value="1"/>
</dbReference>
<protein>
    <submittedName>
        <fullName evidence="2">ShlB/FhaC/HecB family hemolysin secretion/activation protein</fullName>
    </submittedName>
</protein>
<dbReference type="Gene3D" id="2.40.160.50">
    <property type="entry name" value="membrane protein fhac: a member of the omp85/tpsb transporter family"/>
    <property type="match status" value="1"/>
</dbReference>
<dbReference type="InterPro" id="IPR005565">
    <property type="entry name" value="Hemolysn_activator_HlyB_C"/>
</dbReference>
<keyword evidence="3" id="KW-1185">Reference proteome</keyword>
<gene>
    <name evidence="2" type="ORF">NSO95_05100</name>
</gene>
<feature type="domain" description="Haemolysin activator HlyB C-terminal" evidence="1">
    <location>
        <begin position="382"/>
        <end position="541"/>
    </location>
</feature>
<dbReference type="Proteomes" id="UP001206067">
    <property type="component" value="Unassembled WGS sequence"/>
</dbReference>
<dbReference type="Gene3D" id="3.10.20.310">
    <property type="entry name" value="membrane protein fhac"/>
    <property type="match status" value="1"/>
</dbReference>
<dbReference type="RefSeq" id="WP_257595082.1">
    <property type="nucleotide sequence ID" value="NZ_JANKHH010000003.1"/>
</dbReference>
<organism evidence="2 3">
    <name type="scientific">Parerythrobacter lacustris</name>
    <dbReference type="NCBI Taxonomy" id="2969984"/>
    <lineage>
        <taxon>Bacteria</taxon>
        <taxon>Pseudomonadati</taxon>
        <taxon>Pseudomonadota</taxon>
        <taxon>Alphaproteobacteria</taxon>
        <taxon>Sphingomonadales</taxon>
        <taxon>Erythrobacteraceae</taxon>
        <taxon>Parerythrobacter</taxon>
    </lineage>
</organism>